<dbReference type="SUPFAM" id="SSF55073">
    <property type="entry name" value="Nucleotide cyclase"/>
    <property type="match status" value="1"/>
</dbReference>
<dbReference type="Proteomes" id="UP000515856">
    <property type="component" value="Chromosome"/>
</dbReference>
<dbReference type="Gene3D" id="3.30.70.270">
    <property type="match status" value="1"/>
</dbReference>
<dbReference type="InterPro" id="IPR001633">
    <property type="entry name" value="EAL_dom"/>
</dbReference>
<evidence type="ECO:0000313" key="4">
    <source>
        <dbReference type="Proteomes" id="UP000515856"/>
    </source>
</evidence>
<sequence length="416" mass="49295">MDDKESLIEKYKEFIEKNESFALIRMNIKNFRYYNERHGQAAGNQILMDVFNVLATTLSENDAMIREYADNYIILKHCDSNEQLVAEWLRPCVDVLFDCTNPILFHNLYTSFGIYYVDDKTCSFEKANDMAELCRKYTDTISYRVFSYEVYKQEFFEKYMRSRQIEEWTGLGREKDMYQVYIQPKVSAKTNEIIGGEALLRLFNEDGNMVPIQEFLPILNENGYIRMMDLWEYEKVLKRMDQRLKEHKKIVNMSFNISNSHFHDSEIFSDYKNISERYDVPRNMITCEFLESISIDEKKMNELIKEFHEEGFQCALDDFGNGCSSFNVLRYADIDIVKIDRCFFEESPRGNKVQILTAIVEMLKILGMHIVAEGVEEKEDVELVQSLGVDEIQGFYYYRPMPMEDFFALLDKEDKE</sequence>
<feature type="domain" description="EAL" evidence="1">
    <location>
        <begin position="162"/>
        <end position="414"/>
    </location>
</feature>
<evidence type="ECO:0000259" key="2">
    <source>
        <dbReference type="PROSITE" id="PS50887"/>
    </source>
</evidence>
<dbReference type="GO" id="GO:0071111">
    <property type="term" value="F:cyclic-guanylate-specific phosphodiesterase activity"/>
    <property type="evidence" value="ECO:0007669"/>
    <property type="project" value="InterPro"/>
</dbReference>
<dbReference type="Pfam" id="PF00563">
    <property type="entry name" value="EAL"/>
    <property type="match status" value="1"/>
</dbReference>
<dbReference type="Pfam" id="PF00990">
    <property type="entry name" value="GGDEF"/>
    <property type="match status" value="1"/>
</dbReference>
<reference evidence="3 4" key="1">
    <citation type="submission" date="2020-08" db="EMBL/GenBank/DDBJ databases">
        <authorList>
            <person name="Liu C."/>
            <person name="Sun Q."/>
        </authorList>
    </citation>
    <scope>NUCLEOTIDE SEQUENCE [LARGE SCALE GENOMIC DNA]</scope>
    <source>
        <strain evidence="3 4">NSJ-61</strain>
    </source>
</reference>
<accession>A0A7G9GQ47</accession>
<dbReference type="CDD" id="cd01948">
    <property type="entry name" value="EAL"/>
    <property type="match status" value="1"/>
</dbReference>
<dbReference type="AlphaFoldDB" id="A0A7G9GQ47"/>
<dbReference type="InterPro" id="IPR043128">
    <property type="entry name" value="Rev_trsase/Diguanyl_cyclase"/>
</dbReference>
<dbReference type="SUPFAM" id="SSF141868">
    <property type="entry name" value="EAL domain-like"/>
    <property type="match status" value="1"/>
</dbReference>
<dbReference type="InterPro" id="IPR035919">
    <property type="entry name" value="EAL_sf"/>
</dbReference>
<dbReference type="RefSeq" id="WP_117455797.1">
    <property type="nucleotide sequence ID" value="NZ_CP060636.1"/>
</dbReference>
<dbReference type="PROSITE" id="PS50883">
    <property type="entry name" value="EAL"/>
    <property type="match status" value="1"/>
</dbReference>
<dbReference type="PANTHER" id="PTHR33121">
    <property type="entry name" value="CYCLIC DI-GMP PHOSPHODIESTERASE PDEF"/>
    <property type="match status" value="1"/>
</dbReference>
<dbReference type="InterPro" id="IPR050706">
    <property type="entry name" value="Cyclic-di-GMP_PDE-like"/>
</dbReference>
<dbReference type="EMBL" id="CP060636">
    <property type="protein sequence ID" value="QNM12929.1"/>
    <property type="molecule type" value="Genomic_DNA"/>
</dbReference>
<gene>
    <name evidence="3" type="ORF">H9Q80_02955</name>
</gene>
<dbReference type="PROSITE" id="PS50887">
    <property type="entry name" value="GGDEF"/>
    <property type="match status" value="1"/>
</dbReference>
<evidence type="ECO:0000313" key="3">
    <source>
        <dbReference type="EMBL" id="QNM12929.1"/>
    </source>
</evidence>
<dbReference type="SMART" id="SM00052">
    <property type="entry name" value="EAL"/>
    <property type="match status" value="1"/>
</dbReference>
<dbReference type="Gene3D" id="3.20.20.450">
    <property type="entry name" value="EAL domain"/>
    <property type="match status" value="1"/>
</dbReference>
<dbReference type="KEGG" id="ehn:H9Q80_02955"/>
<dbReference type="InterPro" id="IPR029787">
    <property type="entry name" value="Nucleotide_cyclase"/>
</dbReference>
<protein>
    <submittedName>
        <fullName evidence="3">EAL domain-containing protein</fullName>
    </submittedName>
</protein>
<organism evidence="3 4">
    <name type="scientific">[Eubacterium] hominis</name>
    <dbReference type="NCBI Taxonomy" id="2764325"/>
    <lineage>
        <taxon>Bacteria</taxon>
        <taxon>Bacillati</taxon>
        <taxon>Bacillota</taxon>
        <taxon>Erysipelotrichia</taxon>
        <taxon>Erysipelotrichales</taxon>
        <taxon>Erysipelotrichaceae</taxon>
        <taxon>Amedibacillus</taxon>
    </lineage>
</organism>
<feature type="domain" description="GGDEF" evidence="2">
    <location>
        <begin position="19"/>
        <end position="153"/>
    </location>
</feature>
<keyword evidence="4" id="KW-1185">Reference proteome</keyword>
<dbReference type="InterPro" id="IPR000160">
    <property type="entry name" value="GGDEF_dom"/>
</dbReference>
<proteinExistence type="predicted"/>
<evidence type="ECO:0000259" key="1">
    <source>
        <dbReference type="PROSITE" id="PS50883"/>
    </source>
</evidence>
<dbReference type="PANTHER" id="PTHR33121:SF71">
    <property type="entry name" value="OXYGEN SENSOR PROTEIN DOSP"/>
    <property type="match status" value="1"/>
</dbReference>
<name>A0A7G9GQ47_9FIRM</name>